<feature type="compositionally biased region" description="Polar residues" evidence="1">
    <location>
        <begin position="58"/>
        <end position="71"/>
    </location>
</feature>
<evidence type="ECO:0000313" key="2">
    <source>
        <dbReference type="EMBL" id="KAF9886431.1"/>
    </source>
</evidence>
<dbReference type="EMBL" id="VCAU01000077">
    <property type="protein sequence ID" value="KAF9886431.1"/>
    <property type="molecule type" value="Genomic_DNA"/>
</dbReference>
<keyword evidence="3" id="KW-1185">Reference proteome</keyword>
<dbReference type="AlphaFoldDB" id="A0AAD4CH54"/>
<evidence type="ECO:0000256" key="1">
    <source>
        <dbReference type="SAM" id="MobiDB-lite"/>
    </source>
</evidence>
<accession>A0AAD4CH54</accession>
<feature type="region of interest" description="Disordered" evidence="1">
    <location>
        <begin position="49"/>
        <end position="71"/>
    </location>
</feature>
<organism evidence="2 3">
    <name type="scientific">Aspergillus nanangensis</name>
    <dbReference type="NCBI Taxonomy" id="2582783"/>
    <lineage>
        <taxon>Eukaryota</taxon>
        <taxon>Fungi</taxon>
        <taxon>Dikarya</taxon>
        <taxon>Ascomycota</taxon>
        <taxon>Pezizomycotina</taxon>
        <taxon>Eurotiomycetes</taxon>
        <taxon>Eurotiomycetidae</taxon>
        <taxon>Eurotiales</taxon>
        <taxon>Aspergillaceae</taxon>
        <taxon>Aspergillus</taxon>
        <taxon>Aspergillus subgen. Circumdati</taxon>
    </lineage>
</organism>
<proteinExistence type="predicted"/>
<reference evidence="2" key="2">
    <citation type="submission" date="2020-02" db="EMBL/GenBank/DDBJ databases">
        <authorList>
            <person name="Gilchrist C.L.M."/>
            <person name="Chooi Y.-H."/>
        </authorList>
    </citation>
    <scope>NUCLEOTIDE SEQUENCE</scope>
    <source>
        <strain evidence="2">MST-FP2251</strain>
    </source>
</reference>
<gene>
    <name evidence="2" type="ORF">FE257_011463</name>
</gene>
<protein>
    <submittedName>
        <fullName evidence="2">Uncharacterized protein</fullName>
    </submittedName>
</protein>
<comment type="caution">
    <text evidence="2">The sequence shown here is derived from an EMBL/GenBank/DDBJ whole genome shotgun (WGS) entry which is preliminary data.</text>
</comment>
<dbReference type="Proteomes" id="UP001194746">
    <property type="component" value="Unassembled WGS sequence"/>
</dbReference>
<reference evidence="2" key="1">
    <citation type="journal article" date="2019" name="Beilstein J. Org. Chem.">
        <title>Nanangenines: drimane sesquiterpenoids as the dominant metabolite cohort of a novel Australian fungus, Aspergillus nanangensis.</title>
        <authorList>
            <person name="Lacey H.J."/>
            <person name="Gilchrist C.L.M."/>
            <person name="Crombie A."/>
            <person name="Kalaitzis J.A."/>
            <person name="Vuong D."/>
            <person name="Rutledge P.J."/>
            <person name="Turner P."/>
            <person name="Pitt J.I."/>
            <person name="Lacey E."/>
            <person name="Chooi Y.H."/>
            <person name="Piggott A.M."/>
        </authorList>
    </citation>
    <scope>NUCLEOTIDE SEQUENCE</scope>
    <source>
        <strain evidence="2">MST-FP2251</strain>
    </source>
</reference>
<name>A0AAD4CH54_ASPNN</name>
<evidence type="ECO:0000313" key="3">
    <source>
        <dbReference type="Proteomes" id="UP001194746"/>
    </source>
</evidence>
<sequence>MGVNHTGYADESSSKAVFRGIASGTVGGQSAPHANTTFLIWTKLHLAAKTGARRSAKKQQTNSNSDAQRRR</sequence>